<dbReference type="AlphaFoldDB" id="M5G857"/>
<evidence type="ECO:0000256" key="1">
    <source>
        <dbReference type="SAM" id="MobiDB-lite"/>
    </source>
</evidence>
<keyword evidence="3" id="KW-1185">Reference proteome</keyword>
<reference evidence="2 3" key="1">
    <citation type="journal article" date="2012" name="Science">
        <title>The Paleozoic origin of enzymatic lignin decomposition reconstructed from 31 fungal genomes.</title>
        <authorList>
            <person name="Floudas D."/>
            <person name="Binder M."/>
            <person name="Riley R."/>
            <person name="Barry K."/>
            <person name="Blanchette R.A."/>
            <person name="Henrissat B."/>
            <person name="Martinez A.T."/>
            <person name="Otillar R."/>
            <person name="Spatafora J.W."/>
            <person name="Yadav J.S."/>
            <person name="Aerts A."/>
            <person name="Benoit I."/>
            <person name="Boyd A."/>
            <person name="Carlson A."/>
            <person name="Copeland A."/>
            <person name="Coutinho P.M."/>
            <person name="de Vries R.P."/>
            <person name="Ferreira P."/>
            <person name="Findley K."/>
            <person name="Foster B."/>
            <person name="Gaskell J."/>
            <person name="Glotzer D."/>
            <person name="Gorecki P."/>
            <person name="Heitman J."/>
            <person name="Hesse C."/>
            <person name="Hori C."/>
            <person name="Igarashi K."/>
            <person name="Jurgens J.A."/>
            <person name="Kallen N."/>
            <person name="Kersten P."/>
            <person name="Kohler A."/>
            <person name="Kuees U."/>
            <person name="Kumar T.K.A."/>
            <person name="Kuo A."/>
            <person name="LaButti K."/>
            <person name="Larrondo L.F."/>
            <person name="Lindquist E."/>
            <person name="Ling A."/>
            <person name="Lombard V."/>
            <person name="Lucas S."/>
            <person name="Lundell T."/>
            <person name="Martin R."/>
            <person name="McLaughlin D.J."/>
            <person name="Morgenstern I."/>
            <person name="Morin E."/>
            <person name="Murat C."/>
            <person name="Nagy L.G."/>
            <person name="Nolan M."/>
            <person name="Ohm R.A."/>
            <person name="Patyshakuliyeva A."/>
            <person name="Rokas A."/>
            <person name="Ruiz-Duenas F.J."/>
            <person name="Sabat G."/>
            <person name="Salamov A."/>
            <person name="Samejima M."/>
            <person name="Schmutz J."/>
            <person name="Slot J.C."/>
            <person name="St John F."/>
            <person name="Stenlid J."/>
            <person name="Sun H."/>
            <person name="Sun S."/>
            <person name="Syed K."/>
            <person name="Tsang A."/>
            <person name="Wiebenga A."/>
            <person name="Young D."/>
            <person name="Pisabarro A."/>
            <person name="Eastwood D.C."/>
            <person name="Martin F."/>
            <person name="Cullen D."/>
            <person name="Grigoriev I.V."/>
            <person name="Hibbett D.S."/>
        </authorList>
    </citation>
    <scope>NUCLEOTIDE SEQUENCE [LARGE SCALE GENOMIC DNA]</scope>
    <source>
        <strain evidence="2 3">DJM-731 SS1</strain>
    </source>
</reference>
<accession>M5G857</accession>
<dbReference type="HOGENOM" id="CLU_2032074_0_0_1"/>
<sequence>MSSTNGRKGGYHALVRHSLPSSMSSHPFRHVKTAHLPCAHSTSSAPGRAEQSTPGSSPISKGIGHPPPAHLFGLNRTLTHSQPCIRKPVLGAEHAICPCEHEGGSKDGSWGDCGDWMLSATG</sequence>
<feature type="non-terminal residue" evidence="2">
    <location>
        <position position="122"/>
    </location>
</feature>
<feature type="compositionally biased region" description="Polar residues" evidence="1">
    <location>
        <begin position="40"/>
        <end position="59"/>
    </location>
</feature>
<dbReference type="Proteomes" id="UP000030653">
    <property type="component" value="Unassembled WGS sequence"/>
</dbReference>
<gene>
    <name evidence="2" type="ORF">DACRYDRAFT_23480</name>
</gene>
<dbReference type="RefSeq" id="XP_040626840.1">
    <property type="nucleotide sequence ID" value="XM_040773259.1"/>
</dbReference>
<name>M5G857_DACPD</name>
<evidence type="ECO:0000313" key="3">
    <source>
        <dbReference type="Proteomes" id="UP000030653"/>
    </source>
</evidence>
<dbReference type="GeneID" id="63688321"/>
<dbReference type="EMBL" id="JH795868">
    <property type="protein sequence ID" value="EJT99942.1"/>
    <property type="molecule type" value="Genomic_DNA"/>
</dbReference>
<organism evidence="2 3">
    <name type="scientific">Dacryopinax primogenitus (strain DJM 731)</name>
    <name type="common">Brown rot fungus</name>
    <dbReference type="NCBI Taxonomy" id="1858805"/>
    <lineage>
        <taxon>Eukaryota</taxon>
        <taxon>Fungi</taxon>
        <taxon>Dikarya</taxon>
        <taxon>Basidiomycota</taxon>
        <taxon>Agaricomycotina</taxon>
        <taxon>Dacrymycetes</taxon>
        <taxon>Dacrymycetales</taxon>
        <taxon>Dacrymycetaceae</taxon>
        <taxon>Dacryopinax</taxon>
    </lineage>
</organism>
<feature type="region of interest" description="Disordered" evidence="1">
    <location>
        <begin position="1"/>
        <end position="74"/>
    </location>
</feature>
<evidence type="ECO:0000313" key="2">
    <source>
        <dbReference type="EMBL" id="EJT99942.1"/>
    </source>
</evidence>
<proteinExistence type="predicted"/>
<protein>
    <submittedName>
        <fullName evidence="2">Uncharacterized protein</fullName>
    </submittedName>
</protein>